<protein>
    <recommendedName>
        <fullName evidence="4">Transposase</fullName>
    </recommendedName>
</protein>
<reference evidence="2 3" key="1">
    <citation type="submission" date="2021-08" db="EMBL/GenBank/DDBJ databases">
        <authorList>
            <person name="Peeters C."/>
        </authorList>
    </citation>
    <scope>NUCLEOTIDE SEQUENCE [LARGE SCALE GENOMIC DNA]</scope>
    <source>
        <strain evidence="2 3">LMG 23994</strain>
    </source>
</reference>
<proteinExistence type="predicted"/>
<dbReference type="Proteomes" id="UP000701702">
    <property type="component" value="Unassembled WGS sequence"/>
</dbReference>
<evidence type="ECO:0008006" key="4">
    <source>
        <dbReference type="Google" id="ProtNLM"/>
    </source>
</evidence>
<comment type="caution">
    <text evidence="2">The sequence shown here is derived from an EMBL/GenBank/DDBJ whole genome shotgun (WGS) entry which is preliminary data.</text>
</comment>
<feature type="region of interest" description="Disordered" evidence="1">
    <location>
        <begin position="1"/>
        <end position="26"/>
    </location>
</feature>
<evidence type="ECO:0000313" key="3">
    <source>
        <dbReference type="Proteomes" id="UP000701702"/>
    </source>
</evidence>
<name>A0ABN7ZD66_9BURK</name>
<evidence type="ECO:0000256" key="1">
    <source>
        <dbReference type="SAM" id="MobiDB-lite"/>
    </source>
</evidence>
<dbReference type="EMBL" id="CAJZAF010000036">
    <property type="protein sequence ID" value="CAG9183905.1"/>
    <property type="molecule type" value="Genomic_DNA"/>
</dbReference>
<keyword evidence="3" id="KW-1185">Reference proteome</keyword>
<sequence length="82" mass="9110">MARRGHRTFHAKSGGDQPESRLQHGFTPSCLSHDQRYCNPASADIEWLTDNGSGYTADKTRAIAADLGLKPFHKAKAWQRVS</sequence>
<accession>A0ABN7ZD66</accession>
<organism evidence="2 3">
    <name type="scientific">Cupriavidus pinatubonensis</name>
    <dbReference type="NCBI Taxonomy" id="248026"/>
    <lineage>
        <taxon>Bacteria</taxon>
        <taxon>Pseudomonadati</taxon>
        <taxon>Pseudomonadota</taxon>
        <taxon>Betaproteobacteria</taxon>
        <taxon>Burkholderiales</taxon>
        <taxon>Burkholderiaceae</taxon>
        <taxon>Cupriavidus</taxon>
    </lineage>
</organism>
<evidence type="ECO:0000313" key="2">
    <source>
        <dbReference type="EMBL" id="CAG9183905.1"/>
    </source>
</evidence>
<gene>
    <name evidence="2" type="ORF">LMG23994_05260</name>
</gene>
<feature type="compositionally biased region" description="Basic residues" evidence="1">
    <location>
        <begin position="1"/>
        <end position="10"/>
    </location>
</feature>